<keyword evidence="1" id="KW-0472">Membrane</keyword>
<dbReference type="RefSeq" id="WP_120193739.1">
    <property type="nucleotide sequence ID" value="NZ_RAPK01000010.1"/>
</dbReference>
<evidence type="ECO:0000256" key="1">
    <source>
        <dbReference type="SAM" id="Phobius"/>
    </source>
</evidence>
<dbReference type="AlphaFoldDB" id="A0A419UZQ5"/>
<keyword evidence="1" id="KW-1133">Transmembrane helix</keyword>
<dbReference type="Pfam" id="PF20563">
    <property type="entry name" value="DUF6773"/>
    <property type="match status" value="1"/>
</dbReference>
<feature type="transmembrane region" description="Helical" evidence="1">
    <location>
        <begin position="50"/>
        <end position="73"/>
    </location>
</feature>
<proteinExistence type="predicted"/>
<name>A0A419UZQ5_9BACL</name>
<keyword evidence="3" id="KW-1185">Reference proteome</keyword>
<reference evidence="2 3" key="1">
    <citation type="submission" date="2018-09" db="EMBL/GenBank/DDBJ databases">
        <title>Genomic Encyclopedia of Archaeal and Bacterial Type Strains, Phase II (KMG-II): from individual species to whole genera.</title>
        <authorList>
            <person name="Goeker M."/>
        </authorList>
    </citation>
    <scope>NUCLEOTIDE SEQUENCE [LARGE SCALE GENOMIC DNA]</scope>
    <source>
        <strain evidence="2 3">DSM 17008</strain>
    </source>
</reference>
<dbReference type="EMBL" id="RAPK01000010">
    <property type="protein sequence ID" value="RKD71186.1"/>
    <property type="molecule type" value="Genomic_DNA"/>
</dbReference>
<comment type="caution">
    <text evidence="2">The sequence shown here is derived from an EMBL/GenBank/DDBJ whole genome shotgun (WGS) entry which is preliminary data.</text>
</comment>
<feature type="transmembrane region" description="Helical" evidence="1">
    <location>
        <begin position="94"/>
        <end position="114"/>
    </location>
</feature>
<evidence type="ECO:0000313" key="3">
    <source>
        <dbReference type="Proteomes" id="UP000285120"/>
    </source>
</evidence>
<gene>
    <name evidence="2" type="ORF">ATL39_2581</name>
</gene>
<accession>A0A419UZQ5</accession>
<feature type="transmembrane region" description="Helical" evidence="1">
    <location>
        <begin position="126"/>
        <end position="152"/>
    </location>
</feature>
<dbReference type="Proteomes" id="UP000285120">
    <property type="component" value="Unassembled WGS sequence"/>
</dbReference>
<keyword evidence="1" id="KW-0812">Transmembrane</keyword>
<sequence length="159" mass="18354">MRWFKQKVKDEWIEQTKNKIYKELYVLVVLLCFFSIVYKETVNPEPFNLPVAELLILAGTGIYYTIRGWQFGIFSAEKEIHDRSSRIPMTAKHFIYTVAGGVGLSLFFGIRSAVVYGEGTSQSVYYFFLTFAGSLMIYIPVMLLLAFIPFIFTRAKNVE</sequence>
<evidence type="ECO:0000313" key="2">
    <source>
        <dbReference type="EMBL" id="RKD71186.1"/>
    </source>
</evidence>
<protein>
    <submittedName>
        <fullName evidence="2">Uncharacterized protein</fullName>
    </submittedName>
</protein>
<organism evidence="2 3">
    <name type="scientific">Sinobaca qinghaiensis</name>
    <dbReference type="NCBI Taxonomy" id="342944"/>
    <lineage>
        <taxon>Bacteria</taxon>
        <taxon>Bacillati</taxon>
        <taxon>Bacillota</taxon>
        <taxon>Bacilli</taxon>
        <taxon>Bacillales</taxon>
        <taxon>Sporolactobacillaceae</taxon>
        <taxon>Sinobaca</taxon>
    </lineage>
</organism>
<dbReference type="OrthoDB" id="2656129at2"/>
<feature type="transmembrane region" description="Helical" evidence="1">
    <location>
        <begin position="20"/>
        <end position="38"/>
    </location>
</feature>
<dbReference type="InterPro" id="IPR046664">
    <property type="entry name" value="DUF6773"/>
</dbReference>